<dbReference type="GO" id="GO:0004803">
    <property type="term" value="F:transposase activity"/>
    <property type="evidence" value="ECO:0007669"/>
    <property type="project" value="InterPro"/>
</dbReference>
<dbReference type="PANTHER" id="PTHR30007:SF0">
    <property type="entry name" value="TRANSPOSASE"/>
    <property type="match status" value="1"/>
</dbReference>
<sequence length="267" mass="31580">MKPKINNTYFKIVMSILNNIDPYKKSKGRPNKYKYEFYLKHICNMLITGISWVKLGEILNINLDLVRKKYNKWVSLGIFEKAYKIMLNQYKRKHKSNNFFIDSTNIHNFSGKLDFGYNNKIKNKKSIKISVIIDQNGAPHYINIYKGSIHDAKIMETQINDNFKNNKKPINLIGDKGYIKGDDYRNKIYNENKIKLITPKKRNMKNNKQDINSIDELLLKDRYKVEHFFGKLKKSFKRLIIINDKTLKNYYGFTHIAASFMLLSLSL</sequence>
<organism evidence="2">
    <name type="scientific">viral metagenome</name>
    <dbReference type="NCBI Taxonomy" id="1070528"/>
    <lineage>
        <taxon>unclassified sequences</taxon>
        <taxon>metagenomes</taxon>
        <taxon>organismal metagenomes</taxon>
    </lineage>
</organism>
<evidence type="ECO:0000313" key="2">
    <source>
        <dbReference type="EMBL" id="QHT76415.1"/>
    </source>
</evidence>
<proteinExistence type="predicted"/>
<feature type="domain" description="Transposase IS4-like" evidence="1">
    <location>
        <begin position="99"/>
        <end position="238"/>
    </location>
</feature>
<dbReference type="InterPro" id="IPR002559">
    <property type="entry name" value="Transposase_11"/>
</dbReference>
<dbReference type="GO" id="GO:0006313">
    <property type="term" value="P:DNA transposition"/>
    <property type="evidence" value="ECO:0007669"/>
    <property type="project" value="InterPro"/>
</dbReference>
<dbReference type="EMBL" id="MN739896">
    <property type="protein sequence ID" value="QHT76415.1"/>
    <property type="molecule type" value="Genomic_DNA"/>
</dbReference>
<dbReference type="GO" id="GO:0003677">
    <property type="term" value="F:DNA binding"/>
    <property type="evidence" value="ECO:0007669"/>
    <property type="project" value="InterPro"/>
</dbReference>
<name>A0A6C0H8E7_9ZZZZ</name>
<accession>A0A6C0H8E7</accession>
<dbReference type="AlphaFoldDB" id="A0A6C0H8E7"/>
<protein>
    <recommendedName>
        <fullName evidence="1">Transposase IS4-like domain-containing protein</fullName>
    </recommendedName>
</protein>
<dbReference type="PANTHER" id="PTHR30007">
    <property type="entry name" value="PHP DOMAIN PROTEIN"/>
    <property type="match status" value="1"/>
</dbReference>
<dbReference type="Pfam" id="PF01609">
    <property type="entry name" value="DDE_Tnp_1"/>
    <property type="match status" value="1"/>
</dbReference>
<reference evidence="2" key="1">
    <citation type="journal article" date="2020" name="Nature">
        <title>Giant virus diversity and host interactions through global metagenomics.</title>
        <authorList>
            <person name="Schulz F."/>
            <person name="Roux S."/>
            <person name="Paez-Espino D."/>
            <person name="Jungbluth S."/>
            <person name="Walsh D.A."/>
            <person name="Denef V.J."/>
            <person name="McMahon K.D."/>
            <person name="Konstantinidis K.T."/>
            <person name="Eloe-Fadrosh E.A."/>
            <person name="Kyrpides N.C."/>
            <person name="Woyke T."/>
        </authorList>
    </citation>
    <scope>NUCLEOTIDE SEQUENCE</scope>
    <source>
        <strain evidence="2">GVMAG-M-3300023179-82</strain>
    </source>
</reference>
<evidence type="ECO:0000259" key="1">
    <source>
        <dbReference type="Pfam" id="PF01609"/>
    </source>
</evidence>